<dbReference type="InterPro" id="IPR052023">
    <property type="entry name" value="Histidine_kinase_KdpD"/>
</dbReference>
<keyword evidence="7 14" id="KW-0812">Transmembrane</keyword>
<keyword evidence="17" id="KW-1185">Reference proteome</keyword>
<dbReference type="Pfam" id="PF02702">
    <property type="entry name" value="KdpD"/>
    <property type="match status" value="1"/>
</dbReference>
<dbReference type="GO" id="GO:0000155">
    <property type="term" value="F:phosphorelay sensor kinase activity"/>
    <property type="evidence" value="ECO:0007669"/>
    <property type="project" value="InterPro"/>
</dbReference>
<dbReference type="AlphaFoldDB" id="A0A1Q5PPZ9"/>
<dbReference type="SMART" id="SM00387">
    <property type="entry name" value="HATPase_c"/>
    <property type="match status" value="1"/>
</dbReference>
<dbReference type="InterPro" id="IPR038318">
    <property type="entry name" value="KdpD_sf"/>
</dbReference>
<dbReference type="EC" id="2.7.13.3" evidence="4"/>
<feature type="transmembrane region" description="Helical" evidence="14">
    <location>
        <begin position="394"/>
        <end position="413"/>
    </location>
</feature>
<reference evidence="16 17" key="1">
    <citation type="submission" date="2016-11" db="EMBL/GenBank/DDBJ databases">
        <title>Actinomyces gypaetusis sp. nov. isolated from the vulture Gypaetus barbatus in Qinghai Tibet Plateau China.</title>
        <authorList>
            <person name="Meng X."/>
        </authorList>
    </citation>
    <scope>NUCLEOTIDE SEQUENCE [LARGE SCALE GENOMIC DNA]</scope>
    <source>
        <strain evidence="16 17">VUL4_2</strain>
    </source>
</reference>
<dbReference type="InterPro" id="IPR029016">
    <property type="entry name" value="GAF-like_dom_sf"/>
</dbReference>
<evidence type="ECO:0000256" key="6">
    <source>
        <dbReference type="ARBA" id="ARBA00022679"/>
    </source>
</evidence>
<evidence type="ECO:0000256" key="10">
    <source>
        <dbReference type="ARBA" id="ARBA00022840"/>
    </source>
</evidence>
<dbReference type="GO" id="GO:0005886">
    <property type="term" value="C:plasma membrane"/>
    <property type="evidence" value="ECO:0007669"/>
    <property type="project" value="UniProtKB-SubCell"/>
</dbReference>
<dbReference type="InterPro" id="IPR005467">
    <property type="entry name" value="His_kinase_dom"/>
</dbReference>
<dbReference type="SUPFAM" id="SSF52540">
    <property type="entry name" value="P-loop containing nucleoside triphosphate hydrolases"/>
    <property type="match status" value="1"/>
</dbReference>
<evidence type="ECO:0000313" key="16">
    <source>
        <dbReference type="EMBL" id="OKL49579.1"/>
    </source>
</evidence>
<feature type="transmembrane region" description="Helical" evidence="14">
    <location>
        <begin position="449"/>
        <end position="469"/>
    </location>
</feature>
<dbReference type="InterPro" id="IPR027417">
    <property type="entry name" value="P-loop_NTPase"/>
</dbReference>
<evidence type="ECO:0000256" key="9">
    <source>
        <dbReference type="ARBA" id="ARBA00022777"/>
    </source>
</evidence>
<dbReference type="PANTHER" id="PTHR45569">
    <property type="entry name" value="SENSOR PROTEIN KDPD"/>
    <property type="match status" value="1"/>
</dbReference>
<evidence type="ECO:0000256" key="1">
    <source>
        <dbReference type="ARBA" id="ARBA00000085"/>
    </source>
</evidence>
<keyword evidence="12" id="KW-0902">Two-component regulatory system</keyword>
<dbReference type="Pfam" id="PF13493">
    <property type="entry name" value="DUF4118"/>
    <property type="match status" value="1"/>
</dbReference>
<proteinExistence type="predicted"/>
<evidence type="ECO:0000256" key="7">
    <source>
        <dbReference type="ARBA" id="ARBA00022692"/>
    </source>
</evidence>
<dbReference type="InterPro" id="IPR014729">
    <property type="entry name" value="Rossmann-like_a/b/a_fold"/>
</dbReference>
<dbReference type="Gene3D" id="3.40.50.300">
    <property type="entry name" value="P-loop containing nucleotide triphosphate hydrolases"/>
    <property type="match status" value="1"/>
</dbReference>
<dbReference type="CDD" id="cd00075">
    <property type="entry name" value="HATPase"/>
    <property type="match status" value="1"/>
</dbReference>
<sequence length="855" mass="94016">MRGKLKIFYSYIAGAGKTYAMLQAAHQLKANGHDVVVGYVEPHTRPDTMALVEGLEVLPPAKIAYKNLELLDLDLEAVLARKPETVLIDELAHSNAAGMRHTKRYQDVLDILDAGINVYTTLNIQHLVSLQDVIKKVSKIDVTETLPDYIFDQADQVELVDIEPLELHQRLLAGKIYASAKVDKAMENFFSEKKLSALREIALRRGAARLSETNRKNQLGTTETVLACLSPNQDNGRVVRAAARLAKALKGDFYAIYVETDAHEELDNTQKEKIDADLKQAKSLGGQIEHVQGAKVAQQIVDYASMVGATKIVMGRTPTRWWLKSRSIVDEIVAALPEAELHMVPLKKGRSFTAWDRMRLRISRSLNLPSALQALLTMVIAVAAALVFDQLGVGTLGIIGVILTGVLAVAFFAPSILYPVAAVVVAIASYNFFFVEPFYTFAIQGRQNLIHYLLMVLVTFCATMFTAVLRRTTRVATRSSSRMAALLNANRRFALANTEEEIMAALTKVIGEVISEPARILTPEEVAVDPDLSEKERGILEWSMQNLHSAGRGTDTLKDSPITCFPIHANDFLAGIVLLRDSELDEAQKRALKAVLSEAAAFTQKVRLLQIEQDHRDQAEKERLKLILLRGVSHDMRTPLAVIAGAADTLIDSGTDLAEANRQELLGDIKQEALEMSRTIDNLLGMTKVTSTAFRLNRQLDVMEDVVETAIEKCATRQGERKISLLDPAGATVVKMDSLLMVQVLVNLIDNAIKHTAPDGEITVSVKETEQWIQVKVTDNGVGIDPQILPHIFEDFFSGDNAQSDARRGIGLGLGICRSVVEEHGGHMFARNNAQGAEVGFAMPKTAEQVTAVTK</sequence>
<feature type="domain" description="Histidine kinase" evidence="15">
    <location>
        <begin position="631"/>
        <end position="847"/>
    </location>
</feature>
<comment type="caution">
    <text evidence="16">The sequence shown here is derived from an EMBL/GenBank/DDBJ whole genome shotgun (WGS) entry which is preliminary data.</text>
</comment>
<comment type="catalytic activity">
    <reaction evidence="1">
        <text>ATP + protein L-histidine = ADP + protein N-phospho-L-histidine.</text>
        <dbReference type="EC" id="2.7.13.3"/>
    </reaction>
</comment>
<dbReference type="SUPFAM" id="SSF55874">
    <property type="entry name" value="ATPase domain of HSP90 chaperone/DNA topoisomerase II/histidine kinase"/>
    <property type="match status" value="1"/>
</dbReference>
<dbReference type="Gene3D" id="3.40.50.620">
    <property type="entry name" value="HUPs"/>
    <property type="match status" value="1"/>
</dbReference>
<dbReference type="InterPro" id="IPR004358">
    <property type="entry name" value="Sig_transdc_His_kin-like_C"/>
</dbReference>
<dbReference type="Pfam" id="PF02518">
    <property type="entry name" value="HATPase_c"/>
    <property type="match status" value="1"/>
</dbReference>
<keyword evidence="9" id="KW-0418">Kinase</keyword>
<evidence type="ECO:0000256" key="11">
    <source>
        <dbReference type="ARBA" id="ARBA00022989"/>
    </source>
</evidence>
<keyword evidence="8" id="KW-0547">Nucleotide-binding</keyword>
<evidence type="ECO:0000256" key="2">
    <source>
        <dbReference type="ARBA" id="ARBA00004141"/>
    </source>
</evidence>
<dbReference type="FunFam" id="3.30.565.10:FF:000006">
    <property type="entry name" value="Sensor histidine kinase WalK"/>
    <property type="match status" value="1"/>
</dbReference>
<dbReference type="InterPro" id="IPR003852">
    <property type="entry name" value="Sig_transdc_His_kinase_KdpD_N"/>
</dbReference>
<dbReference type="GO" id="GO:0005737">
    <property type="term" value="C:cytoplasm"/>
    <property type="evidence" value="ECO:0007669"/>
    <property type="project" value="UniProtKB-ARBA"/>
</dbReference>
<dbReference type="InterPro" id="IPR036890">
    <property type="entry name" value="HATPase_C_sf"/>
</dbReference>
<name>A0A1Q5PPZ9_9ACTO</name>
<keyword evidence="6" id="KW-0808">Transferase</keyword>
<organism evidence="16 17">
    <name type="scientific">Boudabousia liubingyangii</name>
    <dbReference type="NCBI Taxonomy" id="1921764"/>
    <lineage>
        <taxon>Bacteria</taxon>
        <taxon>Bacillati</taxon>
        <taxon>Actinomycetota</taxon>
        <taxon>Actinomycetes</taxon>
        <taxon>Actinomycetales</taxon>
        <taxon>Actinomycetaceae</taxon>
        <taxon>Boudabousia</taxon>
    </lineage>
</organism>
<dbReference type="SMART" id="SM00388">
    <property type="entry name" value="HisKA"/>
    <property type="match status" value="1"/>
</dbReference>
<keyword evidence="11 14" id="KW-1133">Transmembrane helix</keyword>
<dbReference type="Proteomes" id="UP000186785">
    <property type="component" value="Unassembled WGS sequence"/>
</dbReference>
<dbReference type="InterPro" id="IPR003594">
    <property type="entry name" value="HATPase_dom"/>
</dbReference>
<evidence type="ECO:0000259" key="15">
    <source>
        <dbReference type="PROSITE" id="PS50109"/>
    </source>
</evidence>
<dbReference type="Pfam" id="PF00512">
    <property type="entry name" value="HisKA"/>
    <property type="match status" value="1"/>
</dbReference>
<dbReference type="InterPro" id="IPR003661">
    <property type="entry name" value="HisK_dim/P_dom"/>
</dbReference>
<dbReference type="EMBL" id="MQSV01000001">
    <property type="protein sequence ID" value="OKL49579.1"/>
    <property type="molecule type" value="Genomic_DNA"/>
</dbReference>
<dbReference type="Gene3D" id="1.20.120.620">
    <property type="entry name" value="Backbone structure of the membrane domain of e. Coli histidine kinase receptor kdpd"/>
    <property type="match status" value="1"/>
</dbReference>
<gene>
    <name evidence="16" type="ORF">BSR29_01065</name>
</gene>
<evidence type="ECO:0000256" key="14">
    <source>
        <dbReference type="SAM" id="Phobius"/>
    </source>
</evidence>
<dbReference type="InterPro" id="IPR025201">
    <property type="entry name" value="KdpD_TM"/>
</dbReference>
<dbReference type="SUPFAM" id="SSF52402">
    <property type="entry name" value="Adenine nucleotide alpha hydrolases-like"/>
    <property type="match status" value="1"/>
</dbReference>
<dbReference type="Gene3D" id="3.30.565.10">
    <property type="entry name" value="Histidine kinase-like ATPase, C-terminal domain"/>
    <property type="match status" value="1"/>
</dbReference>
<dbReference type="GO" id="GO:0005524">
    <property type="term" value="F:ATP binding"/>
    <property type="evidence" value="ECO:0007669"/>
    <property type="project" value="UniProtKB-KW"/>
</dbReference>
<evidence type="ECO:0000256" key="12">
    <source>
        <dbReference type="ARBA" id="ARBA00023012"/>
    </source>
</evidence>
<keyword evidence="13 14" id="KW-0472">Membrane</keyword>
<comment type="subcellular location">
    <subcellularLocation>
        <location evidence="3">Cell membrane</location>
    </subcellularLocation>
    <subcellularLocation>
        <location evidence="2">Membrane</location>
        <topology evidence="2">Multi-pass membrane protein</topology>
    </subcellularLocation>
</comment>
<evidence type="ECO:0000313" key="17">
    <source>
        <dbReference type="Proteomes" id="UP000186785"/>
    </source>
</evidence>
<evidence type="ECO:0000256" key="3">
    <source>
        <dbReference type="ARBA" id="ARBA00004236"/>
    </source>
</evidence>
<accession>A0A1Q5PPZ9</accession>
<dbReference type="PANTHER" id="PTHR45569:SF1">
    <property type="entry name" value="SENSOR PROTEIN KDPD"/>
    <property type="match status" value="1"/>
</dbReference>
<dbReference type="OrthoDB" id="9757990at2"/>
<dbReference type="STRING" id="1921764.BSR28_01455"/>
<evidence type="ECO:0000256" key="5">
    <source>
        <dbReference type="ARBA" id="ARBA00022553"/>
    </source>
</evidence>
<dbReference type="SUPFAM" id="SSF47384">
    <property type="entry name" value="Homodimeric domain of signal transducing histidine kinase"/>
    <property type="match status" value="1"/>
</dbReference>
<dbReference type="PROSITE" id="PS50109">
    <property type="entry name" value="HIS_KIN"/>
    <property type="match status" value="1"/>
</dbReference>
<feature type="transmembrane region" description="Helical" evidence="14">
    <location>
        <begin position="420"/>
        <end position="443"/>
    </location>
</feature>
<keyword evidence="5" id="KW-0597">Phosphoprotein</keyword>
<dbReference type="Gene3D" id="3.30.450.40">
    <property type="match status" value="1"/>
</dbReference>
<dbReference type="CDD" id="cd00082">
    <property type="entry name" value="HisKA"/>
    <property type="match status" value="1"/>
</dbReference>
<dbReference type="InterPro" id="IPR036097">
    <property type="entry name" value="HisK_dim/P_sf"/>
</dbReference>
<dbReference type="RefSeq" id="WP_073708470.1">
    <property type="nucleotide sequence ID" value="NZ_MQSV01000001.1"/>
</dbReference>
<feature type="transmembrane region" description="Helical" evidence="14">
    <location>
        <begin position="366"/>
        <end position="388"/>
    </location>
</feature>
<dbReference type="PRINTS" id="PR00344">
    <property type="entry name" value="BCTRLSENSOR"/>
</dbReference>
<protein>
    <recommendedName>
        <fullName evidence="4">histidine kinase</fullName>
        <ecNumber evidence="4">2.7.13.3</ecNumber>
    </recommendedName>
</protein>
<dbReference type="Gene3D" id="1.10.287.130">
    <property type="match status" value="1"/>
</dbReference>
<dbReference type="FunFam" id="3.40.50.300:FF:000483">
    <property type="entry name" value="Sensor histidine kinase KdpD"/>
    <property type="match status" value="1"/>
</dbReference>
<evidence type="ECO:0000256" key="4">
    <source>
        <dbReference type="ARBA" id="ARBA00012438"/>
    </source>
</evidence>
<keyword evidence="10" id="KW-0067">ATP-binding</keyword>
<evidence type="ECO:0000256" key="13">
    <source>
        <dbReference type="ARBA" id="ARBA00023136"/>
    </source>
</evidence>
<evidence type="ECO:0000256" key="8">
    <source>
        <dbReference type="ARBA" id="ARBA00022741"/>
    </source>
</evidence>